<organism evidence="11 12">
    <name type="scientific">Sarcoptes scabiei</name>
    <name type="common">Itch mite</name>
    <name type="synonym">Acarus scabiei</name>
    <dbReference type="NCBI Taxonomy" id="52283"/>
    <lineage>
        <taxon>Eukaryota</taxon>
        <taxon>Metazoa</taxon>
        <taxon>Ecdysozoa</taxon>
        <taxon>Arthropoda</taxon>
        <taxon>Chelicerata</taxon>
        <taxon>Arachnida</taxon>
        <taxon>Acari</taxon>
        <taxon>Acariformes</taxon>
        <taxon>Sarcoptiformes</taxon>
        <taxon>Astigmata</taxon>
        <taxon>Psoroptidia</taxon>
        <taxon>Sarcoptoidea</taxon>
        <taxon>Sarcoptidae</taxon>
        <taxon>Sarcoptinae</taxon>
        <taxon>Sarcoptes</taxon>
    </lineage>
</organism>
<name>A0A131ZYQ6_SARSC</name>
<accession>A0A131ZYQ6</accession>
<keyword evidence="6 10" id="KW-0256">Endoplasmic reticulum</keyword>
<dbReference type="PANTHER" id="PTHR10408">
    <property type="entry name" value="STEROL O-ACYLTRANSFERASE"/>
    <property type="match status" value="1"/>
</dbReference>
<comment type="subcellular location">
    <subcellularLocation>
        <location evidence="1 10">Endoplasmic reticulum membrane</location>
        <topology evidence="1 10">Multi-pass membrane protein</topology>
    </subcellularLocation>
</comment>
<dbReference type="Proteomes" id="UP000616769">
    <property type="component" value="Unassembled WGS sequence"/>
</dbReference>
<dbReference type="InterPro" id="IPR004299">
    <property type="entry name" value="MBOAT_fam"/>
</dbReference>
<dbReference type="OrthoDB" id="10039049at2759"/>
<dbReference type="VEuPathDB" id="VectorBase:SSCA008077"/>
<dbReference type="AlphaFoldDB" id="A0A131ZYQ6"/>
<reference evidence="11 12" key="1">
    <citation type="journal article" date="2015" name="Parasit. Vectors">
        <title>Draft genome of the scabies mite.</title>
        <authorList>
            <person name="Rider S.D.Jr."/>
            <person name="Morgan M.S."/>
            <person name="Arlian L.G."/>
        </authorList>
    </citation>
    <scope>NUCLEOTIDE SEQUENCE [LARGE SCALE GENOMIC DNA]</scope>
    <source>
        <strain evidence="11">Arlian Lab</strain>
    </source>
</reference>
<dbReference type="GO" id="GO:0005789">
    <property type="term" value="C:endoplasmic reticulum membrane"/>
    <property type="evidence" value="ECO:0007669"/>
    <property type="project" value="UniProtKB-SubCell"/>
</dbReference>
<dbReference type="InterPro" id="IPR014371">
    <property type="entry name" value="Oat_ACAT_DAG_ARE"/>
</dbReference>
<proteinExistence type="inferred from homology"/>
<evidence type="ECO:0000256" key="6">
    <source>
        <dbReference type="ARBA" id="ARBA00022824"/>
    </source>
</evidence>
<sequence>MASCDIKSNGKAFHKRTKNQNFGDVGAGDDDDQRNYYDDLLQAVHKNRDSLFTSSSGYTNYRGLFNLCYIILVLSNFRVALENILKYGILVDPLRLIGYFFTAPNLRSLFGLLSILNLFIVISLHLERYLFKNRQSNHWIFIHLAIELFTPIIAFNYFEFNPIAASVCCVFYSMIFLKLVSYHMVNYWCRMKLIIDKQFDSFNQINGLNRSDTQSNPIQSLCDNKNDKDQAVVDGIEQSKQIQYPNNLNLKDIYYFMVVPTLCYELNFPRTRRIRKTFLIKRFLEIILLFQLQIGFCQQWIWPAIQNSLEPFMEMSFSKMLERLLKLAVSLFSRTVTSVPNHLCWQVFFYLYFHSILNLIGELTRFADREFYRDWWNSESVEYFWKTWNIPVHRWCVRHVYLPFSKTASLVVFLISAFFHEYLVSVPLNMYRIWAFMGMIANIPYAIIVRKLNKNVANFAVWLLLIIGQPLCILMYYHDFYVIHMAQNQSLASNHFAFAGIERVN</sequence>
<keyword evidence="7" id="KW-1133">Transmembrane helix</keyword>
<protein>
    <recommendedName>
        <fullName evidence="10">O-acyltransferase</fullName>
    </recommendedName>
</protein>
<evidence type="ECO:0000313" key="11">
    <source>
        <dbReference type="EMBL" id="KPM03797.1"/>
    </source>
</evidence>
<evidence type="ECO:0000256" key="10">
    <source>
        <dbReference type="PIRNR" id="PIRNR000439"/>
    </source>
</evidence>
<dbReference type="PANTHER" id="PTHR10408:SF7">
    <property type="entry name" value="DIACYLGLYCEROL O-ACYLTRANSFERASE 1"/>
    <property type="match status" value="1"/>
</dbReference>
<evidence type="ECO:0000256" key="8">
    <source>
        <dbReference type="ARBA" id="ARBA00023136"/>
    </source>
</evidence>
<evidence type="ECO:0000256" key="5">
    <source>
        <dbReference type="ARBA" id="ARBA00022692"/>
    </source>
</evidence>
<evidence type="ECO:0000256" key="7">
    <source>
        <dbReference type="ARBA" id="ARBA00022989"/>
    </source>
</evidence>
<evidence type="ECO:0000256" key="9">
    <source>
        <dbReference type="ARBA" id="ARBA00023315"/>
    </source>
</evidence>
<evidence type="ECO:0000256" key="3">
    <source>
        <dbReference type="ARBA" id="ARBA00009010"/>
    </source>
</evidence>
<dbReference type="Pfam" id="PF03062">
    <property type="entry name" value="MBOAT"/>
    <property type="match status" value="1"/>
</dbReference>
<evidence type="ECO:0000256" key="2">
    <source>
        <dbReference type="ARBA" id="ARBA00005189"/>
    </source>
</evidence>
<evidence type="ECO:0000313" key="12">
    <source>
        <dbReference type="Proteomes" id="UP000616769"/>
    </source>
</evidence>
<dbReference type="EMBL" id="JXLN01006172">
    <property type="protein sequence ID" value="KPM03797.1"/>
    <property type="molecule type" value="Genomic_DNA"/>
</dbReference>
<dbReference type="GO" id="GO:0004144">
    <property type="term" value="F:diacylglycerol O-acyltransferase activity"/>
    <property type="evidence" value="ECO:0007669"/>
    <property type="project" value="TreeGrafter"/>
</dbReference>
<comment type="pathway">
    <text evidence="2">Lipid metabolism.</text>
</comment>
<evidence type="ECO:0000256" key="4">
    <source>
        <dbReference type="ARBA" id="ARBA00022679"/>
    </source>
</evidence>
<keyword evidence="9 10" id="KW-0012">Acyltransferase</keyword>
<dbReference type="GO" id="GO:0019432">
    <property type="term" value="P:triglyceride biosynthetic process"/>
    <property type="evidence" value="ECO:0007669"/>
    <property type="project" value="TreeGrafter"/>
</dbReference>
<evidence type="ECO:0000256" key="1">
    <source>
        <dbReference type="ARBA" id="ARBA00004477"/>
    </source>
</evidence>
<gene>
    <name evidence="11" type="ORF">QR98_0022310</name>
</gene>
<comment type="caution">
    <text evidence="11">The sequence shown here is derived from an EMBL/GenBank/DDBJ whole genome shotgun (WGS) entry which is preliminary data.</text>
</comment>
<keyword evidence="4 10" id="KW-0808">Transferase</keyword>
<dbReference type="PIRSF" id="PIRSF000439">
    <property type="entry name" value="Oat_ACAT_DAG_ARE"/>
    <property type="match status" value="1"/>
</dbReference>
<keyword evidence="8 10" id="KW-0472">Membrane</keyword>
<keyword evidence="5" id="KW-0812">Transmembrane</keyword>
<comment type="similarity">
    <text evidence="3 10">Belongs to the membrane-bound acyltransferase family. Sterol o-acyltransferase subfamily.</text>
</comment>